<dbReference type="InterPro" id="IPR054015">
    <property type="entry name" value="ExsA-like_N"/>
</dbReference>
<dbReference type="Gene3D" id="1.10.10.60">
    <property type="entry name" value="Homeodomain-like"/>
    <property type="match status" value="2"/>
</dbReference>
<feature type="domain" description="HTH araC/xylS-type" evidence="4">
    <location>
        <begin position="191"/>
        <end position="289"/>
    </location>
</feature>
<keyword evidence="1" id="KW-0805">Transcription regulation</keyword>
<dbReference type="PANTHER" id="PTHR43280:SF2">
    <property type="entry name" value="HTH-TYPE TRANSCRIPTIONAL REGULATOR EXSA"/>
    <property type="match status" value="1"/>
</dbReference>
<dbReference type="AlphaFoldDB" id="A0AAP2GJV7"/>
<dbReference type="PROSITE" id="PS00041">
    <property type="entry name" value="HTH_ARAC_FAMILY_1"/>
    <property type="match status" value="1"/>
</dbReference>
<gene>
    <name evidence="5" type="ORF">KK083_16080</name>
</gene>
<dbReference type="PRINTS" id="PR00032">
    <property type="entry name" value="HTHARAC"/>
</dbReference>
<dbReference type="InterPro" id="IPR020449">
    <property type="entry name" value="Tscrpt_reg_AraC-type_HTH"/>
</dbReference>
<evidence type="ECO:0000259" key="4">
    <source>
        <dbReference type="PROSITE" id="PS01124"/>
    </source>
</evidence>
<evidence type="ECO:0000313" key="5">
    <source>
        <dbReference type="EMBL" id="MBT1698409.1"/>
    </source>
</evidence>
<dbReference type="Pfam" id="PF22200">
    <property type="entry name" value="ExsA_N"/>
    <property type="match status" value="1"/>
</dbReference>
<accession>A0AAP2GJV7</accession>
<keyword evidence="3" id="KW-0804">Transcription</keyword>
<reference evidence="5 6" key="1">
    <citation type="submission" date="2021-05" db="EMBL/GenBank/DDBJ databases">
        <title>A Polyphasic approach of four new species of the genus Ohtaekwangia: Ohtaekwangia histidinii sp. nov., Ohtaekwangia cretensis sp. nov., Ohtaekwangia indiensis sp. nov., Ohtaekwangia reichenbachii sp. nov. from diverse environment.</title>
        <authorList>
            <person name="Octaviana S."/>
        </authorList>
    </citation>
    <scope>NUCLEOTIDE SEQUENCE [LARGE SCALE GENOMIC DNA]</scope>
    <source>
        <strain evidence="5 6">PWU4</strain>
    </source>
</reference>
<dbReference type="EMBL" id="JAHESF010000014">
    <property type="protein sequence ID" value="MBT1698409.1"/>
    <property type="molecule type" value="Genomic_DNA"/>
</dbReference>
<proteinExistence type="predicted"/>
<protein>
    <submittedName>
        <fullName evidence="5">Helix-turn-helix transcriptional regulator</fullName>
    </submittedName>
</protein>
<dbReference type="SMART" id="SM00342">
    <property type="entry name" value="HTH_ARAC"/>
    <property type="match status" value="1"/>
</dbReference>
<evidence type="ECO:0000256" key="1">
    <source>
        <dbReference type="ARBA" id="ARBA00023015"/>
    </source>
</evidence>
<dbReference type="InterPro" id="IPR009057">
    <property type="entry name" value="Homeodomain-like_sf"/>
</dbReference>
<comment type="caution">
    <text evidence="5">The sequence shown here is derived from an EMBL/GenBank/DDBJ whole genome shotgun (WGS) entry which is preliminary data.</text>
</comment>
<dbReference type="InterPro" id="IPR018060">
    <property type="entry name" value="HTH_AraC"/>
</dbReference>
<dbReference type="PANTHER" id="PTHR43280">
    <property type="entry name" value="ARAC-FAMILY TRANSCRIPTIONAL REGULATOR"/>
    <property type="match status" value="1"/>
</dbReference>
<dbReference type="Proteomes" id="UP001319200">
    <property type="component" value="Unassembled WGS sequence"/>
</dbReference>
<evidence type="ECO:0000256" key="2">
    <source>
        <dbReference type="ARBA" id="ARBA00023125"/>
    </source>
</evidence>
<evidence type="ECO:0000313" key="6">
    <source>
        <dbReference type="Proteomes" id="UP001319200"/>
    </source>
</evidence>
<dbReference type="GO" id="GO:0003700">
    <property type="term" value="F:DNA-binding transcription factor activity"/>
    <property type="evidence" value="ECO:0007669"/>
    <property type="project" value="InterPro"/>
</dbReference>
<dbReference type="SUPFAM" id="SSF46689">
    <property type="entry name" value="Homeodomain-like"/>
    <property type="match status" value="2"/>
</dbReference>
<dbReference type="Pfam" id="PF12833">
    <property type="entry name" value="HTH_18"/>
    <property type="match status" value="1"/>
</dbReference>
<dbReference type="PROSITE" id="PS01124">
    <property type="entry name" value="HTH_ARAC_FAMILY_2"/>
    <property type="match status" value="1"/>
</dbReference>
<keyword evidence="6" id="KW-1185">Reference proteome</keyword>
<sequence length="289" mass="33729">MSLVFNNYDDTIADPVAFKQLAVKDALFLHYRCPQVDKHIQLFSHYNEIMFTLEGSRTMHHNGKSWTLTRHSCLLTRKTAYLQELPELVGWEVLAFYFQDSFFRQVVNEYYQHLPLKGLPEPPRDMLIEINVNETTEAFFYSILPYFKQATPPAEALLELKFKELLFSLFLDPANAALLAHANSLLNMNKVPLWQVMETNYMFNLTIAQFARMAHRSTSAFKKEFTEYYGTSPGKWLTQKRLDHAKMLIETSTKSVSEVAFNSGFENLSHFSRIFKQKYGMSPLQYKNQ</sequence>
<dbReference type="RefSeq" id="WP_254164532.1">
    <property type="nucleotide sequence ID" value="NZ_JAHESF010000014.1"/>
</dbReference>
<dbReference type="GO" id="GO:0043565">
    <property type="term" value="F:sequence-specific DNA binding"/>
    <property type="evidence" value="ECO:0007669"/>
    <property type="project" value="InterPro"/>
</dbReference>
<name>A0AAP2GJV7_9BACT</name>
<organism evidence="5 6">
    <name type="scientific">Chryseosolibacter histidini</name>
    <dbReference type="NCBI Taxonomy" id="2782349"/>
    <lineage>
        <taxon>Bacteria</taxon>
        <taxon>Pseudomonadati</taxon>
        <taxon>Bacteroidota</taxon>
        <taxon>Cytophagia</taxon>
        <taxon>Cytophagales</taxon>
        <taxon>Chryseotaleaceae</taxon>
        <taxon>Chryseosolibacter</taxon>
    </lineage>
</organism>
<keyword evidence="2" id="KW-0238">DNA-binding</keyword>
<dbReference type="InterPro" id="IPR018062">
    <property type="entry name" value="HTH_AraC-typ_CS"/>
</dbReference>
<evidence type="ECO:0000256" key="3">
    <source>
        <dbReference type="ARBA" id="ARBA00023163"/>
    </source>
</evidence>